<name>A0A448YTR9_BRENA</name>
<sequence>MTERGGTKRQLEMASCLHQLDFRPSKKIKRCYKRQVQPNLTFQSRFEGMLQGLNYRADDEFVNDMCSYSDPSQYSTLRFLRVAGQFVFDLGNTNAFRKLLDIEDFLFARTDCELMVPFCQFPLISVAFISGYSPSGTVNTSRTVAGLSHRYFKCRGYQKLQCKATLCLTIDLQQQFVGIKFKEGHSHSITDLHMRFTPSTIRNYIVDYANSDRNFCNRDIRISLHHRIGKGLTDSEKIRMQDRSGLSYMRSDYIKTQVRPIVFRYHQESSGT</sequence>
<keyword evidence="2" id="KW-1185">Reference proteome</keyword>
<gene>
    <name evidence="1" type="ORF">BRENAR_LOCUS5042</name>
</gene>
<evidence type="ECO:0000313" key="1">
    <source>
        <dbReference type="EMBL" id="VEU24314.1"/>
    </source>
</evidence>
<protein>
    <submittedName>
        <fullName evidence="1">DEKNAAC105574</fullName>
    </submittedName>
</protein>
<dbReference type="Proteomes" id="UP000290900">
    <property type="component" value="Unassembled WGS sequence"/>
</dbReference>
<dbReference type="EMBL" id="CAACVR010000076">
    <property type="protein sequence ID" value="VEU24314.1"/>
    <property type="molecule type" value="Genomic_DNA"/>
</dbReference>
<dbReference type="AlphaFoldDB" id="A0A448YTR9"/>
<accession>A0A448YTR9</accession>
<dbReference type="InParanoid" id="A0A448YTR9"/>
<organism evidence="1 2">
    <name type="scientific">Brettanomyces naardenensis</name>
    <name type="common">Yeast</name>
    <dbReference type="NCBI Taxonomy" id="13370"/>
    <lineage>
        <taxon>Eukaryota</taxon>
        <taxon>Fungi</taxon>
        <taxon>Dikarya</taxon>
        <taxon>Ascomycota</taxon>
        <taxon>Saccharomycotina</taxon>
        <taxon>Pichiomycetes</taxon>
        <taxon>Pichiales</taxon>
        <taxon>Pichiaceae</taxon>
        <taxon>Brettanomyces</taxon>
    </lineage>
</organism>
<proteinExistence type="predicted"/>
<reference evidence="1 2" key="1">
    <citation type="submission" date="2018-12" db="EMBL/GenBank/DDBJ databases">
        <authorList>
            <person name="Tiukova I."/>
            <person name="Dainat J."/>
        </authorList>
    </citation>
    <scope>NUCLEOTIDE SEQUENCE [LARGE SCALE GENOMIC DNA]</scope>
</reference>
<evidence type="ECO:0000313" key="2">
    <source>
        <dbReference type="Proteomes" id="UP000290900"/>
    </source>
</evidence>